<dbReference type="PANTHER" id="PTHR43476:SF5">
    <property type="entry name" value="FAD-DEPENDENT MONOOXYGENASE"/>
    <property type="match status" value="1"/>
</dbReference>
<evidence type="ECO:0000259" key="2">
    <source>
        <dbReference type="Pfam" id="PF01494"/>
    </source>
</evidence>
<dbReference type="GO" id="GO:0016491">
    <property type="term" value="F:oxidoreductase activity"/>
    <property type="evidence" value="ECO:0007669"/>
    <property type="project" value="UniProtKB-KW"/>
</dbReference>
<accession>A0A813XA28</accession>
<dbReference type="Proteomes" id="UP000663845">
    <property type="component" value="Unassembled WGS sequence"/>
</dbReference>
<name>A0A813XA28_9BILA</name>
<protein>
    <recommendedName>
        <fullName evidence="2">FAD-binding domain-containing protein</fullName>
    </recommendedName>
</protein>
<dbReference type="EMBL" id="CAJNOG010000061">
    <property type="protein sequence ID" value="CAF0868597.1"/>
    <property type="molecule type" value="Genomic_DNA"/>
</dbReference>
<dbReference type="NCBIfam" id="NF006091">
    <property type="entry name" value="PRK08243.1"/>
    <property type="match status" value="1"/>
</dbReference>
<gene>
    <name evidence="3" type="ORF">JYZ213_LOCUS8830</name>
</gene>
<dbReference type="SUPFAM" id="SSF54373">
    <property type="entry name" value="FAD-linked reductases, C-terminal domain"/>
    <property type="match status" value="1"/>
</dbReference>
<evidence type="ECO:0000313" key="3">
    <source>
        <dbReference type="EMBL" id="CAF0868597.1"/>
    </source>
</evidence>
<evidence type="ECO:0000313" key="4">
    <source>
        <dbReference type="Proteomes" id="UP000663845"/>
    </source>
</evidence>
<sequence>MTKQIHEQLINLVDNQSLEEFISLYSKHSSLLKSYQHMELLFRSCRLGLLSFVEYILNSKLIDINCSHPSTGYPLLFISIRSQKHGIIKYIIQQTDANINWSCQTNGITCLNEAIRQSDYSTVMLLLEQGCIINQSHLFGTIIECFRQRDKNMHPLIILDELINRCPKLIDKIDRQQLTQFILNRSHCLLSNSNSVLIDINCSHPSTGYPLLFISIRSQKHDIIKYIIQQTDANINWSCQNNGITCLNEAIRQSDYSTVMLLLEQGCIINQSHLFGTIIECFRQRDKNMHPLIILDELINRCPKLIHEIDREQLTQFILNRSHCLLSNSNSVVCSLLEKFSLNINYDLVNEISLMSMKQNKQIHRTQVGIIGCGPSGLLLGALLFRSGIDSIIIEEQSRSDVESNTRAGVLEQSTIDSLDEVDINERVLKEGIIQRCINIQFNGERISVPITEYTEGKVSTFYSQNLVVQDLIESRLKTNQRLWFDIEYARIERHDKTDDGQRPLIKFRRRNSNKEELIECDFIAGCDGGASKCCRHSIPKSEIRTIRKSYPYSWLSILVDSPPNGYEVVYSFDKTNGFALQSLRSPTKSRYHLQVSVDDKLEDWPDERIWSQLNKRLTLKDKSWKLNEGAIIHRALFPTRTSMTIPMQYKRLFLVGDAAHIVPPTAAKGLNVAVKDARILAEAIIDVYDNNTTDKLDNYTDKCLIHISEAVEFATYMTSLLHKLDLSNENNEINEFDEILQQARQHQFQHSSALRRHIAQMFVS</sequence>
<dbReference type="PRINTS" id="PR00420">
    <property type="entry name" value="RNGMNOXGNASE"/>
</dbReference>
<dbReference type="Pfam" id="PF12796">
    <property type="entry name" value="Ank_2"/>
    <property type="match status" value="2"/>
</dbReference>
<proteinExistence type="predicted"/>
<dbReference type="GO" id="GO:0071949">
    <property type="term" value="F:FAD binding"/>
    <property type="evidence" value="ECO:0007669"/>
    <property type="project" value="InterPro"/>
</dbReference>
<dbReference type="InterPro" id="IPR002938">
    <property type="entry name" value="FAD-bd"/>
</dbReference>
<dbReference type="InterPro" id="IPR036770">
    <property type="entry name" value="Ankyrin_rpt-contain_sf"/>
</dbReference>
<dbReference type="Pfam" id="PF01494">
    <property type="entry name" value="FAD_binding_3"/>
    <property type="match status" value="1"/>
</dbReference>
<dbReference type="SUPFAM" id="SSF48403">
    <property type="entry name" value="Ankyrin repeat"/>
    <property type="match status" value="1"/>
</dbReference>
<dbReference type="SMART" id="SM00248">
    <property type="entry name" value="ANK"/>
    <property type="match status" value="5"/>
</dbReference>
<dbReference type="InterPro" id="IPR050631">
    <property type="entry name" value="PheA/TfdB_FAD_monoxygenase"/>
</dbReference>
<dbReference type="SUPFAM" id="SSF51905">
    <property type="entry name" value="FAD/NAD(P)-binding domain"/>
    <property type="match status" value="1"/>
</dbReference>
<dbReference type="InterPro" id="IPR002110">
    <property type="entry name" value="Ankyrin_rpt"/>
</dbReference>
<dbReference type="PANTHER" id="PTHR43476">
    <property type="entry name" value="3-(3-HYDROXY-PHENYL)PROPIONATE/3-HYDROXYCINNAMIC ACID HYDROXYLASE"/>
    <property type="match status" value="1"/>
</dbReference>
<dbReference type="Gene3D" id="1.25.40.20">
    <property type="entry name" value="Ankyrin repeat-containing domain"/>
    <property type="match status" value="2"/>
</dbReference>
<reference evidence="3" key="1">
    <citation type="submission" date="2021-02" db="EMBL/GenBank/DDBJ databases">
        <authorList>
            <person name="Nowell W R."/>
        </authorList>
    </citation>
    <scope>NUCLEOTIDE SEQUENCE</scope>
</reference>
<dbReference type="AlphaFoldDB" id="A0A813XA28"/>
<feature type="domain" description="FAD-binding" evidence="2">
    <location>
        <begin position="365"/>
        <end position="715"/>
    </location>
</feature>
<organism evidence="3 4">
    <name type="scientific">Adineta steineri</name>
    <dbReference type="NCBI Taxonomy" id="433720"/>
    <lineage>
        <taxon>Eukaryota</taxon>
        <taxon>Metazoa</taxon>
        <taxon>Spiralia</taxon>
        <taxon>Gnathifera</taxon>
        <taxon>Rotifera</taxon>
        <taxon>Eurotatoria</taxon>
        <taxon>Bdelloidea</taxon>
        <taxon>Adinetida</taxon>
        <taxon>Adinetidae</taxon>
        <taxon>Adineta</taxon>
    </lineage>
</organism>
<dbReference type="Gene3D" id="3.50.50.60">
    <property type="entry name" value="FAD/NAD(P)-binding domain"/>
    <property type="match status" value="1"/>
</dbReference>
<comment type="caution">
    <text evidence="3">The sequence shown here is derived from an EMBL/GenBank/DDBJ whole genome shotgun (WGS) entry which is preliminary data.</text>
</comment>
<evidence type="ECO:0000256" key="1">
    <source>
        <dbReference type="ARBA" id="ARBA00023002"/>
    </source>
</evidence>
<dbReference type="InterPro" id="IPR036188">
    <property type="entry name" value="FAD/NAD-bd_sf"/>
</dbReference>
<dbReference type="Gene3D" id="3.30.9.10">
    <property type="entry name" value="D-Amino Acid Oxidase, subunit A, domain 2"/>
    <property type="match status" value="1"/>
</dbReference>
<keyword evidence="1" id="KW-0560">Oxidoreductase</keyword>